<organism evidence="11 12">
    <name type="scientific">Mytilus coruscus</name>
    <name type="common">Sea mussel</name>
    <dbReference type="NCBI Taxonomy" id="42192"/>
    <lineage>
        <taxon>Eukaryota</taxon>
        <taxon>Metazoa</taxon>
        <taxon>Spiralia</taxon>
        <taxon>Lophotrochozoa</taxon>
        <taxon>Mollusca</taxon>
        <taxon>Bivalvia</taxon>
        <taxon>Autobranchia</taxon>
        <taxon>Pteriomorphia</taxon>
        <taxon>Mytilida</taxon>
        <taxon>Mytiloidea</taxon>
        <taxon>Mytilidae</taxon>
        <taxon>Mytilinae</taxon>
        <taxon>Mytilus</taxon>
    </lineage>
</organism>
<evidence type="ECO:0000256" key="2">
    <source>
        <dbReference type="ARBA" id="ARBA00008548"/>
    </source>
</evidence>
<dbReference type="AlphaFoldDB" id="A0A6J8AZX1"/>
<evidence type="ECO:0000256" key="5">
    <source>
        <dbReference type="ARBA" id="ARBA00023125"/>
    </source>
</evidence>
<dbReference type="Pfam" id="PF16019">
    <property type="entry name" value="CSRNP_N"/>
    <property type="match status" value="1"/>
</dbReference>
<keyword evidence="8" id="KW-0539">Nucleus</keyword>
<feature type="region of interest" description="Disordered" evidence="9">
    <location>
        <begin position="533"/>
        <end position="560"/>
    </location>
</feature>
<feature type="compositionally biased region" description="Low complexity" evidence="9">
    <location>
        <begin position="377"/>
        <end position="391"/>
    </location>
</feature>
<keyword evidence="12" id="KW-1185">Reference proteome</keyword>
<feature type="region of interest" description="Disordered" evidence="9">
    <location>
        <begin position="413"/>
        <end position="432"/>
    </location>
</feature>
<keyword evidence="6" id="KW-0010">Activator</keyword>
<comment type="subcellular location">
    <subcellularLocation>
        <location evidence="1">Nucleus</location>
    </subcellularLocation>
</comment>
<evidence type="ECO:0000256" key="8">
    <source>
        <dbReference type="ARBA" id="ARBA00023242"/>
    </source>
</evidence>
<dbReference type="GO" id="GO:0043565">
    <property type="term" value="F:sequence-specific DNA binding"/>
    <property type="evidence" value="ECO:0007669"/>
    <property type="project" value="TreeGrafter"/>
</dbReference>
<dbReference type="OrthoDB" id="5946974at2759"/>
<proteinExistence type="inferred from homology"/>
<reference evidence="11 12" key="1">
    <citation type="submission" date="2020-06" db="EMBL/GenBank/DDBJ databases">
        <authorList>
            <person name="Li R."/>
            <person name="Bekaert M."/>
        </authorList>
    </citation>
    <scope>NUCLEOTIDE SEQUENCE [LARGE SCALE GENOMIC DNA]</scope>
    <source>
        <strain evidence="12">wild</strain>
    </source>
</reference>
<dbReference type="PANTHER" id="PTHR13580">
    <property type="entry name" value="TGF-BETA INDUCED APOPTOSIS PROTEIN"/>
    <property type="match status" value="1"/>
</dbReference>
<feature type="compositionally biased region" description="Low complexity" evidence="9">
    <location>
        <begin position="11"/>
        <end position="32"/>
    </location>
</feature>
<evidence type="ECO:0000259" key="10">
    <source>
        <dbReference type="Pfam" id="PF16019"/>
    </source>
</evidence>
<dbReference type="GO" id="GO:0005634">
    <property type="term" value="C:nucleus"/>
    <property type="evidence" value="ECO:0007669"/>
    <property type="project" value="UniProtKB-SubCell"/>
</dbReference>
<feature type="compositionally biased region" description="Basic and acidic residues" evidence="9">
    <location>
        <begin position="265"/>
        <end position="281"/>
    </location>
</feature>
<feature type="region of interest" description="Disordered" evidence="9">
    <location>
        <begin position="370"/>
        <end position="395"/>
    </location>
</feature>
<evidence type="ECO:0000256" key="9">
    <source>
        <dbReference type="SAM" id="MobiDB-lite"/>
    </source>
</evidence>
<feature type="compositionally biased region" description="Polar residues" evidence="9">
    <location>
        <begin position="417"/>
        <end position="432"/>
    </location>
</feature>
<keyword evidence="4" id="KW-0805">Transcription regulation</keyword>
<evidence type="ECO:0000313" key="12">
    <source>
        <dbReference type="Proteomes" id="UP000507470"/>
    </source>
</evidence>
<evidence type="ECO:0000313" key="11">
    <source>
        <dbReference type="EMBL" id="CAC5377058.1"/>
    </source>
</evidence>
<evidence type="ECO:0000256" key="6">
    <source>
        <dbReference type="ARBA" id="ARBA00023159"/>
    </source>
</evidence>
<accession>A0A6J8AZX1</accession>
<feature type="compositionally biased region" description="Acidic residues" evidence="9">
    <location>
        <begin position="122"/>
        <end position="138"/>
    </location>
</feature>
<comment type="similarity">
    <text evidence="2">Belongs to the AXUD1 family.</text>
</comment>
<dbReference type="InterPro" id="IPR031972">
    <property type="entry name" value="CSRNP_N"/>
</dbReference>
<feature type="region of interest" description="Disordered" evidence="9">
    <location>
        <begin position="252"/>
        <end position="281"/>
    </location>
</feature>
<evidence type="ECO:0000256" key="7">
    <source>
        <dbReference type="ARBA" id="ARBA00023163"/>
    </source>
</evidence>
<feature type="compositionally biased region" description="Polar residues" evidence="9">
    <location>
        <begin position="533"/>
        <end position="551"/>
    </location>
</feature>
<evidence type="ECO:0000256" key="3">
    <source>
        <dbReference type="ARBA" id="ARBA00022703"/>
    </source>
</evidence>
<feature type="region of interest" description="Disordered" evidence="9">
    <location>
        <begin position="114"/>
        <end position="138"/>
    </location>
</feature>
<dbReference type="Proteomes" id="UP000507470">
    <property type="component" value="Unassembled WGS sequence"/>
</dbReference>
<evidence type="ECO:0000256" key="4">
    <source>
        <dbReference type="ARBA" id="ARBA00023015"/>
    </source>
</evidence>
<keyword evidence="3" id="KW-0053">Apoptosis</keyword>
<sequence>MLKRKIEEVGDSPISSDIDENSSSSVITNSSSDVPTSIVMSKKKRQKKSVKFKGVTVYYFPRMQGFTCVPSEGGSTLGMLNKHSHIESFSIPDHAKEQKRLHTLMIEEMKKQEKKSAKYLGSDEEDDDEEDMEDDSDFENDDYYVLTPITTRQRRILLRQSGIKKIESGEKDVCRDIRNSRELCGCDCQVFCDPETCACSQEGIQCQVDRLSFPCGCSKDGCGNLQGRIEFNPIRVRTHFIHTLMRLQLDKKEEDHSSPVTKIQKGQELEQEKIESDVDSAHCSDDEQKTIDLSEFNSNELGSCRDCQNSDVCNVMMQEVQYASQQQRTALIYQSQQYRESQSNLLPRVFLYNESDELYNTDSMSSLYNYKEDESSYSESSSTENSPPYENVDYPEKSYQTLTPFTTEETNQDFRSHSNNISPHNSFISNSQPEKKYTSLNSADQFYKVDQMTGVVHNNWMSYSGPQNRVVSTCYTTMTDTTSDKIAEACPAILSHINNQDNGYTDGIKVEKYEDPFSVNCGDVKTYIDLDKSSSSQSEMSNHCVTNQQGQSEDETWKNSSEVGQNFGEIIKESLVETVHVSA</sequence>
<dbReference type="PANTHER" id="PTHR13580:SF9">
    <property type="entry name" value="AXIN1 UP-REGULATED 1, ISOFORM A"/>
    <property type="match status" value="1"/>
</dbReference>
<evidence type="ECO:0000256" key="1">
    <source>
        <dbReference type="ARBA" id="ARBA00004123"/>
    </source>
</evidence>
<dbReference type="GO" id="GO:0000981">
    <property type="term" value="F:DNA-binding transcription factor activity, RNA polymerase II-specific"/>
    <property type="evidence" value="ECO:0007669"/>
    <property type="project" value="TreeGrafter"/>
</dbReference>
<name>A0A6J8AZX1_MYTCO</name>
<dbReference type="EMBL" id="CACVKT020002234">
    <property type="protein sequence ID" value="CAC5377058.1"/>
    <property type="molecule type" value="Genomic_DNA"/>
</dbReference>
<protein>
    <submittedName>
        <fullName evidence="11">CSRNP</fullName>
    </submittedName>
</protein>
<dbReference type="GO" id="GO:0006915">
    <property type="term" value="P:apoptotic process"/>
    <property type="evidence" value="ECO:0007669"/>
    <property type="project" value="UniProtKB-KW"/>
</dbReference>
<dbReference type="PRINTS" id="PR02031">
    <property type="entry name" value="CYSSERRICHNP"/>
</dbReference>
<feature type="region of interest" description="Disordered" evidence="9">
    <location>
        <begin position="1"/>
        <end position="40"/>
    </location>
</feature>
<keyword evidence="7" id="KW-0804">Transcription</keyword>
<keyword evidence="5" id="KW-0238">DNA-binding</keyword>
<gene>
    <name evidence="11" type="ORF">MCOR_13490</name>
</gene>
<dbReference type="InterPro" id="IPR023260">
    <property type="entry name" value="Cys/Ser-rich_nuc_prot"/>
</dbReference>
<feature type="domain" description="Cysteine/serine-rich nuclear protein N-terminal" evidence="10">
    <location>
        <begin position="46"/>
        <end position="250"/>
    </location>
</feature>